<dbReference type="EMBL" id="JAHMHS010000204">
    <property type="protein sequence ID" value="KAK1707763.1"/>
    <property type="molecule type" value="Genomic_DNA"/>
</dbReference>
<proteinExistence type="predicted"/>
<dbReference type="AlphaFoldDB" id="A0AAD8U631"/>
<name>A0AAD8U631_GLOAC</name>
<reference evidence="2" key="1">
    <citation type="submission" date="2021-12" db="EMBL/GenBank/DDBJ databases">
        <title>Comparative genomics, transcriptomics and evolutionary studies reveal genomic signatures of adaptation to plant cell wall in hemibiotrophic fungi.</title>
        <authorList>
            <consortium name="DOE Joint Genome Institute"/>
            <person name="Baroncelli R."/>
            <person name="Diaz J.F."/>
            <person name="Benocci T."/>
            <person name="Peng M."/>
            <person name="Battaglia E."/>
            <person name="Haridas S."/>
            <person name="Andreopoulos W."/>
            <person name="Labutti K."/>
            <person name="Pangilinan J."/>
            <person name="Floch G.L."/>
            <person name="Makela M.R."/>
            <person name="Henrissat B."/>
            <person name="Grigoriev I.V."/>
            <person name="Crouch J.A."/>
            <person name="De Vries R.P."/>
            <person name="Sukno S.A."/>
            <person name="Thon M.R."/>
        </authorList>
    </citation>
    <scope>NUCLEOTIDE SEQUENCE</scope>
    <source>
        <strain evidence="2">CBS 112980</strain>
    </source>
</reference>
<evidence type="ECO:0000313" key="4">
    <source>
        <dbReference type="Proteomes" id="UP001244207"/>
    </source>
</evidence>
<dbReference type="EMBL" id="JAHMHS010000204">
    <property type="protein sequence ID" value="KAK1707764.1"/>
    <property type="molecule type" value="Genomic_DNA"/>
</dbReference>
<dbReference type="Proteomes" id="UP001244207">
    <property type="component" value="Unassembled WGS sequence"/>
</dbReference>
<organism evidence="2 4">
    <name type="scientific">Glomerella acutata</name>
    <name type="common">Colletotrichum acutatum</name>
    <dbReference type="NCBI Taxonomy" id="27357"/>
    <lineage>
        <taxon>Eukaryota</taxon>
        <taxon>Fungi</taxon>
        <taxon>Dikarya</taxon>
        <taxon>Ascomycota</taxon>
        <taxon>Pezizomycotina</taxon>
        <taxon>Sordariomycetes</taxon>
        <taxon>Hypocreomycetidae</taxon>
        <taxon>Glomerellales</taxon>
        <taxon>Glomerellaceae</taxon>
        <taxon>Colletotrichum</taxon>
        <taxon>Colletotrichum acutatum species complex</taxon>
    </lineage>
</organism>
<dbReference type="RefSeq" id="XP_060358141.1">
    <property type="nucleotide sequence ID" value="XM_060509628.1"/>
</dbReference>
<feature type="region of interest" description="Disordered" evidence="1">
    <location>
        <begin position="1"/>
        <end position="35"/>
    </location>
</feature>
<protein>
    <submittedName>
        <fullName evidence="2">Uncharacterized protein</fullName>
    </submittedName>
</protein>
<evidence type="ECO:0000256" key="1">
    <source>
        <dbReference type="SAM" id="MobiDB-lite"/>
    </source>
</evidence>
<sequence length="98" mass="11055">MFRRSTFELRTVNLPSDRRKTSRKKTPPRDSPRSFPCRKYFTRATKAPGHEYASQNQCRLCLAMREGCHDGFNGVDTGAACRDCAKTGHTCLSKAQPS</sequence>
<comment type="caution">
    <text evidence="2">The sequence shown here is derived from an EMBL/GenBank/DDBJ whole genome shotgun (WGS) entry which is preliminary data.</text>
</comment>
<gene>
    <name evidence="2" type="ORF">BDZ83DRAFT_642630</name>
    <name evidence="3" type="ORF">BDZ83DRAFT_642632</name>
</gene>
<evidence type="ECO:0000313" key="2">
    <source>
        <dbReference type="EMBL" id="KAK1707763.1"/>
    </source>
</evidence>
<keyword evidence="4" id="KW-1185">Reference proteome</keyword>
<evidence type="ECO:0000313" key="3">
    <source>
        <dbReference type="EMBL" id="KAK1707764.1"/>
    </source>
</evidence>
<accession>A0AAD8U631</accession>
<dbReference type="GeneID" id="85393527"/>